<proteinExistence type="predicted"/>
<sequence length="59" mass="7004">MLDNGENGKIRRENLKGLEFEYSFDLSEMENNKINLWMVFKLKNSVINIPMKADIKIRD</sequence>
<dbReference type="EMBL" id="JAEHFJ010000016">
    <property type="protein sequence ID" value="MBJ2176488.1"/>
    <property type="molecule type" value="Genomic_DNA"/>
</dbReference>
<name>A0ABS0WWW3_9FLAO</name>
<evidence type="ECO:0000313" key="1">
    <source>
        <dbReference type="EMBL" id="MBJ2176488.1"/>
    </source>
</evidence>
<gene>
    <name evidence="1" type="ORF">JBL43_19715</name>
</gene>
<keyword evidence="2" id="KW-1185">Reference proteome</keyword>
<accession>A0ABS0WWW3</accession>
<evidence type="ECO:0000313" key="2">
    <source>
        <dbReference type="Proteomes" id="UP000623301"/>
    </source>
</evidence>
<comment type="caution">
    <text evidence="1">The sequence shown here is derived from an EMBL/GenBank/DDBJ whole genome shotgun (WGS) entry which is preliminary data.</text>
</comment>
<reference evidence="1 2" key="1">
    <citation type="submission" date="2020-12" db="EMBL/GenBank/DDBJ databases">
        <title>Aureibaculum luteum sp. nov. and Aureibaculum flavum sp. nov., novel members of the family Flavobacteriaceae isolated from Antarctic intertidal sediments.</title>
        <authorList>
            <person name="He X."/>
            <person name="Zhang X."/>
        </authorList>
    </citation>
    <scope>NUCLEOTIDE SEQUENCE [LARGE SCALE GENOMIC DNA]</scope>
    <source>
        <strain evidence="1 2">A20</strain>
    </source>
</reference>
<dbReference type="Proteomes" id="UP000623301">
    <property type="component" value="Unassembled WGS sequence"/>
</dbReference>
<organism evidence="1 2">
    <name type="scientific">Aureibaculum flavum</name>
    <dbReference type="NCBI Taxonomy" id="2795986"/>
    <lineage>
        <taxon>Bacteria</taxon>
        <taxon>Pseudomonadati</taxon>
        <taxon>Bacteroidota</taxon>
        <taxon>Flavobacteriia</taxon>
        <taxon>Flavobacteriales</taxon>
        <taxon>Flavobacteriaceae</taxon>
        <taxon>Aureibaculum</taxon>
    </lineage>
</organism>
<dbReference type="RefSeq" id="WP_198843076.1">
    <property type="nucleotide sequence ID" value="NZ_JAEHFJ010000016.1"/>
</dbReference>
<protein>
    <submittedName>
        <fullName evidence="1">Uncharacterized protein</fullName>
    </submittedName>
</protein>